<comment type="catalytic activity">
    <reaction evidence="9 12">
        <text>O-phospho-L-seryl-[protein] + H2O = L-seryl-[protein] + phosphate</text>
        <dbReference type="Rhea" id="RHEA:20629"/>
        <dbReference type="Rhea" id="RHEA-COMP:9863"/>
        <dbReference type="Rhea" id="RHEA-COMP:11604"/>
        <dbReference type="ChEBI" id="CHEBI:15377"/>
        <dbReference type="ChEBI" id="CHEBI:29999"/>
        <dbReference type="ChEBI" id="CHEBI:43474"/>
        <dbReference type="ChEBI" id="CHEBI:83421"/>
        <dbReference type="EC" id="3.1.3.16"/>
    </reaction>
</comment>
<dbReference type="EC" id="3.1.3.16" evidence="12"/>
<evidence type="ECO:0000256" key="1">
    <source>
        <dbReference type="ARBA" id="ARBA00004123"/>
    </source>
</evidence>
<evidence type="ECO:0000256" key="3">
    <source>
        <dbReference type="ARBA" id="ARBA00022723"/>
    </source>
</evidence>
<evidence type="ECO:0000313" key="15">
    <source>
        <dbReference type="Proteomes" id="UP000509704"/>
    </source>
</evidence>
<comment type="similarity">
    <text evidence="2 11 12">Belongs to the RPAP2 family.</text>
</comment>
<evidence type="ECO:0000256" key="4">
    <source>
        <dbReference type="ARBA" id="ARBA00022771"/>
    </source>
</evidence>
<dbReference type="OrthoDB" id="2590500at2759"/>
<evidence type="ECO:0000256" key="2">
    <source>
        <dbReference type="ARBA" id="ARBA00005676"/>
    </source>
</evidence>
<dbReference type="EMBL" id="CP058605">
    <property type="protein sequence ID" value="QLG71094.1"/>
    <property type="molecule type" value="Genomic_DNA"/>
</dbReference>
<dbReference type="RefSeq" id="XP_037142822.1">
    <property type="nucleotide sequence ID" value="XM_037286927.1"/>
</dbReference>
<evidence type="ECO:0000256" key="6">
    <source>
        <dbReference type="ARBA" id="ARBA00022833"/>
    </source>
</evidence>
<proteinExistence type="inferred from homology"/>
<dbReference type="PANTHER" id="PTHR14732">
    <property type="entry name" value="RNA POLYMERASE II SUBUNIT B1 CTD PHOSPHATASE RPAP2-RELATED"/>
    <property type="match status" value="1"/>
</dbReference>
<comment type="subcellular location">
    <subcellularLocation>
        <location evidence="1 12">Nucleus</location>
    </subcellularLocation>
</comment>
<keyword evidence="15" id="KW-1185">Reference proteome</keyword>
<dbReference type="KEGG" id="zmk:HG535_0B01320"/>
<dbReference type="PANTHER" id="PTHR14732:SF0">
    <property type="entry name" value="RNA POLYMERASE II SUBUNIT B1 CTD PHOSPHATASE RPAP2-RELATED"/>
    <property type="match status" value="1"/>
</dbReference>
<keyword evidence="3 12" id="KW-0479">Metal-binding</keyword>
<dbReference type="GO" id="GO:0008420">
    <property type="term" value="F:RNA polymerase II CTD heptapeptide repeat phosphatase activity"/>
    <property type="evidence" value="ECO:0007669"/>
    <property type="project" value="UniProtKB-UniRule"/>
</dbReference>
<evidence type="ECO:0000256" key="10">
    <source>
        <dbReference type="ARBA" id="ARBA00048336"/>
    </source>
</evidence>
<dbReference type="InterPro" id="IPR039693">
    <property type="entry name" value="Rtr1/RPAP2"/>
</dbReference>
<evidence type="ECO:0000256" key="12">
    <source>
        <dbReference type="RuleBase" id="RU367080"/>
    </source>
</evidence>
<dbReference type="FunFam" id="1.25.40.820:FF:000002">
    <property type="entry name" value="RTR1p CTD phosphatase"/>
    <property type="match status" value="1"/>
</dbReference>
<accession>A0A7H9AYA1</accession>
<dbReference type="GeneID" id="59234755"/>
<dbReference type="InterPro" id="IPR038534">
    <property type="entry name" value="Rtr1/RPAP2_sf"/>
</dbReference>
<feature type="domain" description="RTR1-type" evidence="13">
    <location>
        <begin position="52"/>
        <end position="138"/>
    </location>
</feature>
<dbReference type="Pfam" id="PF04181">
    <property type="entry name" value="RPAP2_Rtr1"/>
    <property type="match status" value="1"/>
</dbReference>
<dbReference type="InterPro" id="IPR007308">
    <property type="entry name" value="Rtr1/RPAP2_dom"/>
</dbReference>
<name>A0A7H9AYA1_ZYGMR</name>
<keyword evidence="6 12" id="KW-0862">Zinc</keyword>
<dbReference type="GO" id="GO:0005634">
    <property type="term" value="C:nucleus"/>
    <property type="evidence" value="ECO:0007669"/>
    <property type="project" value="UniProtKB-SubCell"/>
</dbReference>
<keyword evidence="5 12" id="KW-0378">Hydrolase</keyword>
<dbReference type="PROSITE" id="PS51479">
    <property type="entry name" value="ZF_RTR1"/>
    <property type="match status" value="1"/>
</dbReference>
<dbReference type="GO" id="GO:0008270">
    <property type="term" value="F:zinc ion binding"/>
    <property type="evidence" value="ECO:0007669"/>
    <property type="project" value="UniProtKB-KW"/>
</dbReference>
<dbReference type="GO" id="GO:0005737">
    <property type="term" value="C:cytoplasm"/>
    <property type="evidence" value="ECO:0007669"/>
    <property type="project" value="TreeGrafter"/>
</dbReference>
<evidence type="ECO:0000256" key="7">
    <source>
        <dbReference type="ARBA" id="ARBA00022912"/>
    </source>
</evidence>
<evidence type="ECO:0000256" key="8">
    <source>
        <dbReference type="ARBA" id="ARBA00023242"/>
    </source>
</evidence>
<dbReference type="GO" id="GO:0043175">
    <property type="term" value="F:RNA polymerase core enzyme binding"/>
    <property type="evidence" value="ECO:0007669"/>
    <property type="project" value="UniProtKB-UniRule"/>
</dbReference>
<organism evidence="14 15">
    <name type="scientific">Zygotorulaspora mrakii</name>
    <name type="common">Zygosaccharomyces mrakii</name>
    <dbReference type="NCBI Taxonomy" id="42260"/>
    <lineage>
        <taxon>Eukaryota</taxon>
        <taxon>Fungi</taxon>
        <taxon>Dikarya</taxon>
        <taxon>Ascomycota</taxon>
        <taxon>Saccharomycotina</taxon>
        <taxon>Saccharomycetes</taxon>
        <taxon>Saccharomycetales</taxon>
        <taxon>Saccharomycetaceae</taxon>
        <taxon>Zygotorulaspora</taxon>
    </lineage>
</organism>
<keyword evidence="7 12" id="KW-0904">Protein phosphatase</keyword>
<comment type="catalytic activity">
    <reaction evidence="10 12">
        <text>O-phospho-L-threonyl-[protein] + H2O = L-threonyl-[protein] + phosphate</text>
        <dbReference type="Rhea" id="RHEA:47004"/>
        <dbReference type="Rhea" id="RHEA-COMP:11060"/>
        <dbReference type="Rhea" id="RHEA-COMP:11605"/>
        <dbReference type="ChEBI" id="CHEBI:15377"/>
        <dbReference type="ChEBI" id="CHEBI:30013"/>
        <dbReference type="ChEBI" id="CHEBI:43474"/>
        <dbReference type="ChEBI" id="CHEBI:61977"/>
        <dbReference type="EC" id="3.1.3.16"/>
    </reaction>
</comment>
<evidence type="ECO:0000256" key="5">
    <source>
        <dbReference type="ARBA" id="ARBA00022801"/>
    </source>
</evidence>
<dbReference type="Proteomes" id="UP000509704">
    <property type="component" value="Chromosome 2"/>
</dbReference>
<evidence type="ECO:0000256" key="11">
    <source>
        <dbReference type="PROSITE-ProRule" id="PRU00812"/>
    </source>
</evidence>
<comment type="function">
    <text evidence="12">Putative RNA polymerase II subunit B1 C-terminal domain (CTD) phosphatase involved in RNA polymerase II transcription regulation.</text>
</comment>
<dbReference type="Gene3D" id="1.25.40.820">
    <property type="match status" value="1"/>
</dbReference>
<keyword evidence="4 12" id="KW-0863">Zinc-finger</keyword>
<evidence type="ECO:0000259" key="13">
    <source>
        <dbReference type="PROSITE" id="PS51479"/>
    </source>
</evidence>
<evidence type="ECO:0000313" key="14">
    <source>
        <dbReference type="EMBL" id="QLG71094.1"/>
    </source>
</evidence>
<sequence length="233" mass="27340">MRMSGIEEFQNVALGPFQKHRQLSIREAEIISLEIIELLCDSHCKDEATLKYLARLITPATYQDLLDERNLNKKCGYPMCNRQPERLRDPFSIDYTTKRFLWENNPYAYLSIYCSKFHFRCSQFYEVQLSDEALFARTGVHLVHNSPQEKKEIDEKYRIELFEELLRQKASEDDIKSLIAGLRKLGINNGANQEHKDDDQEMEEDLSKWLAEINIIENDKPSILGDLTKDDDE</sequence>
<keyword evidence="8 12" id="KW-0539">Nucleus</keyword>
<evidence type="ECO:0000256" key="9">
    <source>
        <dbReference type="ARBA" id="ARBA00047761"/>
    </source>
</evidence>
<protein>
    <recommendedName>
        <fullName evidence="12">RNA polymerase II subunit B1 CTD phosphatase RPAP2 homolog</fullName>
        <ecNumber evidence="12">3.1.3.16</ecNumber>
    </recommendedName>
</protein>
<reference evidence="14 15" key="1">
    <citation type="submission" date="2020-07" db="EMBL/GenBank/DDBJ databases">
        <title>The yeast mating-type switching endonuclease HO is a domesticated member of an unorthodox homing genetic element family.</title>
        <authorList>
            <person name="Coughlan A.Y."/>
            <person name="Lombardi L."/>
            <person name="Braun-Galleani S."/>
            <person name="Martos A.R."/>
            <person name="Galeote V."/>
            <person name="Bigey F."/>
            <person name="Dequin S."/>
            <person name="Byrne K.P."/>
            <person name="Wolfe K.H."/>
        </authorList>
    </citation>
    <scope>NUCLEOTIDE SEQUENCE [LARGE SCALE GENOMIC DNA]</scope>
    <source>
        <strain evidence="14 15">NRRL Y-6702</strain>
    </source>
</reference>
<dbReference type="AlphaFoldDB" id="A0A7H9AYA1"/>
<gene>
    <name evidence="14" type="ORF">HG535_0B01320</name>
</gene>